<name>A0A1M5DK42_9BACT</name>
<dbReference type="Proteomes" id="UP000184041">
    <property type="component" value="Unassembled WGS sequence"/>
</dbReference>
<dbReference type="AlphaFoldDB" id="A0A1M5DK42"/>
<reference evidence="1 2" key="1">
    <citation type="submission" date="2016-11" db="EMBL/GenBank/DDBJ databases">
        <authorList>
            <person name="Jaros S."/>
            <person name="Januszkiewicz K."/>
            <person name="Wedrychowicz H."/>
        </authorList>
    </citation>
    <scope>NUCLEOTIDE SEQUENCE [LARGE SCALE GENOMIC DNA]</scope>
    <source>
        <strain evidence="1 2">DSM 21986</strain>
    </source>
</reference>
<keyword evidence="2" id="KW-1185">Reference proteome</keyword>
<evidence type="ECO:0000313" key="1">
    <source>
        <dbReference type="EMBL" id="SHF67276.1"/>
    </source>
</evidence>
<gene>
    <name evidence="1" type="ORF">SAMN05443144_111143</name>
</gene>
<protein>
    <submittedName>
        <fullName evidence="1">Uncharacterized protein</fullName>
    </submittedName>
</protein>
<sequence>MNLSEIKRNLRKFFRGEETEEGRWLIDQWYRSFKNKPNELTEYSSEEKEKLRRELWADIRASTEDFVSFPES</sequence>
<dbReference type="RefSeq" id="WP_073064263.1">
    <property type="nucleotide sequence ID" value="NZ_FQUS01000011.1"/>
</dbReference>
<proteinExistence type="predicted"/>
<accession>A0A1M5DK42</accession>
<dbReference type="EMBL" id="FQUS01000011">
    <property type="protein sequence ID" value="SHF67276.1"/>
    <property type="molecule type" value="Genomic_DNA"/>
</dbReference>
<organism evidence="1 2">
    <name type="scientific">Fodinibius roseus</name>
    <dbReference type="NCBI Taxonomy" id="1194090"/>
    <lineage>
        <taxon>Bacteria</taxon>
        <taxon>Pseudomonadati</taxon>
        <taxon>Balneolota</taxon>
        <taxon>Balneolia</taxon>
        <taxon>Balneolales</taxon>
        <taxon>Balneolaceae</taxon>
        <taxon>Fodinibius</taxon>
    </lineage>
</organism>
<evidence type="ECO:0000313" key="2">
    <source>
        <dbReference type="Proteomes" id="UP000184041"/>
    </source>
</evidence>